<accession>A0A4Y7I811</accession>
<evidence type="ECO:0000313" key="2">
    <source>
        <dbReference type="Proteomes" id="UP000316621"/>
    </source>
</evidence>
<dbReference type="Gramene" id="RZC43771">
    <property type="protein sequence ID" value="RZC43771"/>
    <property type="gene ID" value="C5167_036719"/>
</dbReference>
<gene>
    <name evidence="1" type="ORF">C5167_036719</name>
</gene>
<reference evidence="1 2" key="1">
    <citation type="journal article" date="2018" name="Science">
        <title>The opium poppy genome and morphinan production.</title>
        <authorList>
            <person name="Guo L."/>
            <person name="Winzer T."/>
            <person name="Yang X."/>
            <person name="Li Y."/>
            <person name="Ning Z."/>
            <person name="He Z."/>
            <person name="Teodor R."/>
            <person name="Lu Y."/>
            <person name="Bowser T.A."/>
            <person name="Graham I.A."/>
            <person name="Ye K."/>
        </authorList>
    </citation>
    <scope>NUCLEOTIDE SEQUENCE [LARGE SCALE GENOMIC DNA]</scope>
    <source>
        <strain evidence="2">cv. HN1</strain>
        <tissue evidence="1">Leaves</tissue>
    </source>
</reference>
<dbReference type="Proteomes" id="UP000316621">
    <property type="component" value="Chromosome 1"/>
</dbReference>
<protein>
    <submittedName>
        <fullName evidence="1">Uncharacterized protein</fullName>
    </submittedName>
</protein>
<evidence type="ECO:0000313" key="1">
    <source>
        <dbReference type="EMBL" id="RZC43771.1"/>
    </source>
</evidence>
<sequence length="270" mass="30074">MVSEVAPTGSACDEGWIVPTVGVRFSADDMEDYKSRMTLEVKGNKVDRDTRPFRLDEGVEQLDIRELSAFEHHHSTETGPLVSLLDVFIYGMLAVVSVSVEWASHGTQLDVATNNGNFLLLNPFPMLSVQNHCVNQGPVVEQGSKVIPMRSGEGIMFAFSEFTPLWMVTVWLEVMLGLPTGEEANLDNGCLIRFDSFFEHSSFKRIKCWESTFYMFGIGSLRCGAGRKMRNDKISANCGTSRIQFPILHIVEFTLALGPYYVALGSRSLD</sequence>
<dbReference type="EMBL" id="CM010715">
    <property type="protein sequence ID" value="RZC43771.1"/>
    <property type="molecule type" value="Genomic_DNA"/>
</dbReference>
<keyword evidence="2" id="KW-1185">Reference proteome</keyword>
<proteinExistence type="predicted"/>
<organism evidence="1 2">
    <name type="scientific">Papaver somniferum</name>
    <name type="common">Opium poppy</name>
    <dbReference type="NCBI Taxonomy" id="3469"/>
    <lineage>
        <taxon>Eukaryota</taxon>
        <taxon>Viridiplantae</taxon>
        <taxon>Streptophyta</taxon>
        <taxon>Embryophyta</taxon>
        <taxon>Tracheophyta</taxon>
        <taxon>Spermatophyta</taxon>
        <taxon>Magnoliopsida</taxon>
        <taxon>Ranunculales</taxon>
        <taxon>Papaveraceae</taxon>
        <taxon>Papaveroideae</taxon>
        <taxon>Papaver</taxon>
    </lineage>
</organism>
<name>A0A4Y7I811_PAPSO</name>
<dbReference type="AlphaFoldDB" id="A0A4Y7I811"/>